<comment type="caution">
    <text evidence="1">The sequence shown here is derived from an EMBL/GenBank/DDBJ whole genome shotgun (WGS) entry which is preliminary data.</text>
</comment>
<sequence>MSDYLGDFLGEMLFYWTKDKGGDITIYNDLCYSLSLNEKKKDITFSSPICVRISQSLNLNSNQLAKEIVDIYEQNKSIYSSNLIIINANNGWLELTLTKYFLSRYLVNLSQYCLNNDYLNIAKKHAYFKYIYIYCRICSLLRSAHEQRIIQLNNLDFCLNKWNVIDLENNIFTNLIYTNNRDLALIKNMIYCLEVTFKKSNKVNYFSVLDKMYQGLVHWEKNCRIWGQVKQENISLARARLGLGAIALRYYQNLCKSVFIEEFPTEL</sequence>
<dbReference type="EMBL" id="JADEWC010000031">
    <property type="protein sequence ID" value="MBE9223414.1"/>
    <property type="molecule type" value="Genomic_DNA"/>
</dbReference>
<name>A0ABR9V986_9CHRO</name>
<evidence type="ECO:0008006" key="3">
    <source>
        <dbReference type="Google" id="ProtNLM"/>
    </source>
</evidence>
<proteinExistence type="predicted"/>
<reference evidence="1 2" key="1">
    <citation type="submission" date="2020-10" db="EMBL/GenBank/DDBJ databases">
        <authorList>
            <person name="Castelo-Branco R."/>
            <person name="Eusebio N."/>
            <person name="Adriana R."/>
            <person name="Vieira A."/>
            <person name="Brugerolle De Fraissinette N."/>
            <person name="Rezende De Castro R."/>
            <person name="Schneider M.P."/>
            <person name="Vasconcelos V."/>
            <person name="Leao P.N."/>
        </authorList>
    </citation>
    <scope>NUCLEOTIDE SEQUENCE [LARGE SCALE GENOMIC DNA]</scope>
    <source>
        <strain evidence="1 2">LEGE 03274</strain>
    </source>
</reference>
<gene>
    <name evidence="1" type="ORF">IQ215_11970</name>
</gene>
<dbReference type="Proteomes" id="UP000654604">
    <property type="component" value="Unassembled WGS sequence"/>
</dbReference>
<evidence type="ECO:0000313" key="1">
    <source>
        <dbReference type="EMBL" id="MBE9223414.1"/>
    </source>
</evidence>
<protein>
    <recommendedName>
        <fullName evidence="3">DALR anticodon binding domain-containing protein</fullName>
    </recommendedName>
</protein>
<dbReference type="RefSeq" id="WP_206688584.1">
    <property type="nucleotide sequence ID" value="NZ_JADEWC010000031.1"/>
</dbReference>
<organism evidence="1 2">
    <name type="scientific">Cyanobacterium stanieri LEGE 03274</name>
    <dbReference type="NCBI Taxonomy" id="1828756"/>
    <lineage>
        <taxon>Bacteria</taxon>
        <taxon>Bacillati</taxon>
        <taxon>Cyanobacteriota</taxon>
        <taxon>Cyanophyceae</taxon>
        <taxon>Oscillatoriophycideae</taxon>
        <taxon>Chroococcales</taxon>
        <taxon>Geminocystaceae</taxon>
        <taxon>Cyanobacterium</taxon>
    </lineage>
</organism>
<evidence type="ECO:0000313" key="2">
    <source>
        <dbReference type="Proteomes" id="UP000654604"/>
    </source>
</evidence>
<keyword evidence="2" id="KW-1185">Reference proteome</keyword>
<accession>A0ABR9V986</accession>